<evidence type="ECO:0000256" key="1">
    <source>
        <dbReference type="SAM" id="MobiDB-lite"/>
    </source>
</evidence>
<feature type="chain" id="PRO_5012602195" evidence="2">
    <location>
        <begin position="18"/>
        <end position="78"/>
    </location>
</feature>
<organism evidence="3 4">
    <name type="scientific">Noviherbaspirillum humi</name>
    <dbReference type="NCBI Taxonomy" id="1688639"/>
    <lineage>
        <taxon>Bacteria</taxon>
        <taxon>Pseudomonadati</taxon>
        <taxon>Pseudomonadota</taxon>
        <taxon>Betaproteobacteria</taxon>
        <taxon>Burkholderiales</taxon>
        <taxon>Oxalobacteraceae</taxon>
        <taxon>Noviherbaspirillum</taxon>
    </lineage>
</organism>
<gene>
    <name evidence="3" type="ORF">SAMN06265795_10332</name>
</gene>
<dbReference type="RefSeq" id="WP_089398552.1">
    <property type="nucleotide sequence ID" value="NZ_FZOT01000003.1"/>
</dbReference>
<name>A0A239EV14_9BURK</name>
<dbReference type="Proteomes" id="UP000198284">
    <property type="component" value="Unassembled WGS sequence"/>
</dbReference>
<evidence type="ECO:0000313" key="3">
    <source>
        <dbReference type="EMBL" id="SNS48475.1"/>
    </source>
</evidence>
<keyword evidence="4" id="KW-1185">Reference proteome</keyword>
<dbReference type="EMBL" id="FZOT01000003">
    <property type="protein sequence ID" value="SNS48475.1"/>
    <property type="molecule type" value="Genomic_DNA"/>
</dbReference>
<feature type="region of interest" description="Disordered" evidence="1">
    <location>
        <begin position="34"/>
        <end position="54"/>
    </location>
</feature>
<feature type="signal peptide" evidence="2">
    <location>
        <begin position="1"/>
        <end position="17"/>
    </location>
</feature>
<sequence length="78" mass="8077">MRHLAFMIAFTANAAFAHQLGPGTQLTALPGEAHRAGTQAQGVKAGAAKTGEAERPRFCVKTPAGKVNCAFLPYTGGH</sequence>
<keyword evidence="2" id="KW-0732">Signal</keyword>
<protein>
    <submittedName>
        <fullName evidence="3">Uncharacterized protein</fullName>
    </submittedName>
</protein>
<accession>A0A239EV14</accession>
<reference evidence="3 4" key="1">
    <citation type="submission" date="2017-06" db="EMBL/GenBank/DDBJ databases">
        <authorList>
            <person name="Kim H.J."/>
            <person name="Triplett B.A."/>
        </authorList>
    </citation>
    <scope>NUCLEOTIDE SEQUENCE [LARGE SCALE GENOMIC DNA]</scope>
    <source>
        <strain evidence="3 4">U15</strain>
    </source>
</reference>
<proteinExistence type="predicted"/>
<evidence type="ECO:0000256" key="2">
    <source>
        <dbReference type="SAM" id="SignalP"/>
    </source>
</evidence>
<evidence type="ECO:0000313" key="4">
    <source>
        <dbReference type="Proteomes" id="UP000198284"/>
    </source>
</evidence>
<dbReference type="AlphaFoldDB" id="A0A239EV14"/>